<dbReference type="PANTHER" id="PTHR42774:SF3">
    <property type="entry name" value="KETOHEXOKINASE"/>
    <property type="match status" value="1"/>
</dbReference>
<dbReference type="InterPro" id="IPR011611">
    <property type="entry name" value="PfkB_dom"/>
</dbReference>
<organism evidence="2 3">
    <name type="scientific">Plakobranchus ocellatus</name>
    <dbReference type="NCBI Taxonomy" id="259542"/>
    <lineage>
        <taxon>Eukaryota</taxon>
        <taxon>Metazoa</taxon>
        <taxon>Spiralia</taxon>
        <taxon>Lophotrochozoa</taxon>
        <taxon>Mollusca</taxon>
        <taxon>Gastropoda</taxon>
        <taxon>Heterobranchia</taxon>
        <taxon>Euthyneura</taxon>
        <taxon>Panpulmonata</taxon>
        <taxon>Sacoglossa</taxon>
        <taxon>Placobranchoidea</taxon>
        <taxon>Plakobranchidae</taxon>
        <taxon>Plakobranchus</taxon>
    </lineage>
</organism>
<protein>
    <submittedName>
        <fullName evidence="2">Ketohexokinase-like</fullName>
    </submittedName>
</protein>
<evidence type="ECO:0000313" key="3">
    <source>
        <dbReference type="Proteomes" id="UP000735302"/>
    </source>
</evidence>
<name>A0AAV3ZEJ1_9GAST</name>
<evidence type="ECO:0000259" key="1">
    <source>
        <dbReference type="Pfam" id="PF00294"/>
    </source>
</evidence>
<dbReference type="Gene3D" id="3.40.1190.20">
    <property type="match status" value="1"/>
</dbReference>
<dbReference type="SUPFAM" id="SSF53613">
    <property type="entry name" value="Ribokinase-like"/>
    <property type="match status" value="1"/>
</dbReference>
<dbReference type="InterPro" id="IPR029056">
    <property type="entry name" value="Ribokinase-like"/>
</dbReference>
<dbReference type="GO" id="GO:0004454">
    <property type="term" value="F:ketohexokinase activity"/>
    <property type="evidence" value="ECO:0007669"/>
    <property type="project" value="InterPro"/>
</dbReference>
<evidence type="ECO:0000313" key="2">
    <source>
        <dbReference type="EMBL" id="GFN93706.1"/>
    </source>
</evidence>
<reference evidence="2 3" key="1">
    <citation type="journal article" date="2021" name="Elife">
        <title>Chloroplast acquisition without the gene transfer in kleptoplastic sea slugs, Plakobranchus ocellatus.</title>
        <authorList>
            <person name="Maeda T."/>
            <person name="Takahashi S."/>
            <person name="Yoshida T."/>
            <person name="Shimamura S."/>
            <person name="Takaki Y."/>
            <person name="Nagai Y."/>
            <person name="Toyoda A."/>
            <person name="Suzuki Y."/>
            <person name="Arimoto A."/>
            <person name="Ishii H."/>
            <person name="Satoh N."/>
            <person name="Nishiyama T."/>
            <person name="Hasebe M."/>
            <person name="Maruyama T."/>
            <person name="Minagawa J."/>
            <person name="Obokata J."/>
            <person name="Shigenobu S."/>
        </authorList>
    </citation>
    <scope>NUCLEOTIDE SEQUENCE [LARGE SCALE GENOMIC DNA]</scope>
</reference>
<proteinExistence type="predicted"/>
<dbReference type="Pfam" id="PF00294">
    <property type="entry name" value="PfkB"/>
    <property type="match status" value="1"/>
</dbReference>
<dbReference type="EMBL" id="BLXT01002363">
    <property type="protein sequence ID" value="GFN93706.1"/>
    <property type="molecule type" value="Genomic_DNA"/>
</dbReference>
<dbReference type="InterPro" id="IPR052562">
    <property type="entry name" value="Ketohexokinase-related"/>
</dbReference>
<dbReference type="GO" id="GO:0006000">
    <property type="term" value="P:fructose metabolic process"/>
    <property type="evidence" value="ECO:0007669"/>
    <property type="project" value="InterPro"/>
</dbReference>
<dbReference type="AlphaFoldDB" id="A0AAV3ZEJ1"/>
<accession>A0AAV3ZEJ1</accession>
<keyword evidence="3" id="KW-1185">Reference proteome</keyword>
<comment type="caution">
    <text evidence="2">The sequence shown here is derived from an EMBL/GenBank/DDBJ whole genome shotgun (WGS) entry which is preliminary data.</text>
</comment>
<dbReference type="InterPro" id="IPR034093">
    <property type="entry name" value="KHK"/>
</dbReference>
<dbReference type="Proteomes" id="UP000735302">
    <property type="component" value="Unassembled WGS sequence"/>
</dbReference>
<dbReference type="PANTHER" id="PTHR42774">
    <property type="entry name" value="PHOSPHOTRANSFERASE SYSTEM TRANSPORT PROTEIN"/>
    <property type="match status" value="1"/>
</dbReference>
<feature type="domain" description="Carbohydrate kinase PfkB" evidence="1">
    <location>
        <begin position="14"/>
        <end position="300"/>
    </location>
</feature>
<sequence>MDGKLIHCKGKRMLFVGLVCVDLLNYIEKFPQEDLGHRCFDLCWNRGGNASNSATVFSLLGGDVEFFGTLAKDRELSFIEEDFKKFGIKYDNSLVIPEKTCPFSVVILSQESHSRTVLHTNKNLPELTLDNFSNNINLRSSDYGWIHFEGRDNAYEITRMMTYVKNFNEENSAHIIISLEAEKIRLASYLDKFNMWTLPDVLFVSKDFAQNQGYTSMGEAATGYFEKVKEGAVVICAWGDSGAAAMSRQSGLVSSQAFPPDVIIDTCGAGDTFNAATLYAFCSNADLSKAIEFGCKVAGSKCGIQGFEELKSFGFTL</sequence>
<dbReference type="CDD" id="cd01939">
    <property type="entry name" value="Ketohexokinase"/>
    <property type="match status" value="1"/>
</dbReference>
<gene>
    <name evidence="2" type="ORF">PoB_002021200</name>
</gene>